<keyword evidence="3" id="KW-1185">Reference proteome</keyword>
<evidence type="ECO:0000256" key="1">
    <source>
        <dbReference type="SAM" id="MobiDB-lite"/>
    </source>
</evidence>
<evidence type="ECO:0000313" key="3">
    <source>
        <dbReference type="Proteomes" id="UP001249851"/>
    </source>
</evidence>
<feature type="compositionally biased region" description="Basic residues" evidence="1">
    <location>
        <begin position="1263"/>
        <end position="1287"/>
    </location>
</feature>
<name>A0AAD9R3M9_ACRCE</name>
<feature type="compositionally biased region" description="Polar residues" evidence="1">
    <location>
        <begin position="534"/>
        <end position="552"/>
    </location>
</feature>
<feature type="compositionally biased region" description="Basic and acidic residues" evidence="1">
    <location>
        <begin position="725"/>
        <end position="748"/>
    </location>
</feature>
<feature type="region of interest" description="Disordered" evidence="1">
    <location>
        <begin position="128"/>
        <end position="245"/>
    </location>
</feature>
<dbReference type="Proteomes" id="UP001249851">
    <property type="component" value="Unassembled WGS sequence"/>
</dbReference>
<gene>
    <name evidence="2" type="ORF">P5673_002430</name>
</gene>
<reference evidence="2" key="1">
    <citation type="journal article" date="2023" name="G3 (Bethesda)">
        <title>Whole genome assembly and annotation of the endangered Caribbean coral Acropora cervicornis.</title>
        <authorList>
            <person name="Selwyn J.D."/>
            <person name="Vollmer S.V."/>
        </authorList>
    </citation>
    <scope>NUCLEOTIDE SEQUENCE</scope>
    <source>
        <strain evidence="2">K2</strain>
    </source>
</reference>
<accession>A0AAD9R3M9</accession>
<feature type="region of interest" description="Disordered" evidence="1">
    <location>
        <begin position="633"/>
        <end position="670"/>
    </location>
</feature>
<feature type="compositionally biased region" description="Basic and acidic residues" evidence="1">
    <location>
        <begin position="193"/>
        <end position="202"/>
    </location>
</feature>
<feature type="compositionally biased region" description="Polar residues" evidence="1">
    <location>
        <begin position="951"/>
        <end position="962"/>
    </location>
</feature>
<feature type="region of interest" description="Disordered" evidence="1">
    <location>
        <begin position="1149"/>
        <end position="1175"/>
    </location>
</feature>
<evidence type="ECO:0000313" key="2">
    <source>
        <dbReference type="EMBL" id="KAK2572215.1"/>
    </source>
</evidence>
<sequence length="1287" mass="143112">MNKNKRQASVQRTVTMGNALRQDGKERQVEIIDDEDDEIEEISKQRTSAVSDRASRIITRRQRRDAANDIQFSSEDPGEEDWDQLQEVILLSKLEAEKQEERRKMCGTLQDVMSLQVEIEPLTPVVLKNLSTETSQNNKNKEENQRESRAAPDLFSSSHEDQEQLPSAMDGGNIDSDKELTSSPPLPVTTRSLETEERDFDRSVTQSTDQRQENARKKPKLRRTRKQIRDVREQNEDVVDDEPKEAAVKIDEEMQSRTFMDEDDVVVGEKRKLKELDDGNDDTDDEDIPMKRKRMSLKRKKVSALNFEGGRHTEDEKMQAAKRVHDCTDDPQPKRVSVVEEEATPNNRSTPKGDEALTDTKQPRMSPGLLHARLSRKYTKAKSRPRTVKEAMKANLYFAPRGFNISAYTTLIIRMFEKYKQRLNAAQCKARSRLPWGLPVVCGKSQGKTLDALLPGAKNSVFVWGTPRIDRETQLDPDVSSRRRTLRSSTTNLPNQTAVASTSASSHRMPPSCKVDSESDDEGLMTSYLDKVMTSSAGAGPSKKTQQSVKNNDTSEKSFVETSEQMTEAPEETSEPKQTLTSSRVGVKNNDRVPGCRISPGPLTQSDQALFGVGVVLDSDASKSLWNEWDASGEKLQSEIQGTKESKTDRNESEDENSTNGGEACGGAGDEILSSQSDVIQPPKRRTFLRALDDDSTDDEGNLSEPVISLSLPQQESPTSSQDSLENKTNSESKPRDKNKDILDKKVPVDSQSVVTQSESQGILGKSVLETMATDGDILYSSQVLTDTQASSHKLVTETSGRGGTVGLASSILRPTAWTGRDVCPADEEFTIDLDRDDSQNDRLKRSEKAAAAAIQRQQGRRGNEDSCEASTSSSCVRLPRPVVVYTSLQLTFFDYRAACDQLKTLKVVLERSPLVKDKLLERATQQIDLAKRNLDFNSSGKPGRNVRLLASSSRSLNQGSRTRGGKEGAAIRSDSGSETTGTQPQNDAEGSSGHSWLDPTSPQAKKPLRKYGGSPSRPLKESDTDEPFTTTKHFKRLVTKRANSGTDEIESNSDSSSDDASMKQYGRRTRTKEAKAVNTDNNEQALLKLGSSLRKRPLSLTNSQSKAKRACHRNSDSGSDEDSDDSTIVCHFCCKKIPKEIYDKHAEEELEQRKSGKAHAEPTREEQRSIDQNEHEIDWDAVSNSPIKCFQFIGNSTSSVDFENQFAHLKESKDGGRRGNSGKYAGRSGSRGGRFNTRGECSSSGSRGDYGGFSNRVQYRGSYKKVYGRGRGKNYGRKFRGSRKRK</sequence>
<feature type="region of interest" description="Disordered" evidence="1">
    <location>
        <begin position="693"/>
        <end position="752"/>
    </location>
</feature>
<feature type="region of interest" description="Disordered" evidence="1">
    <location>
        <begin position="1"/>
        <end position="82"/>
    </location>
</feature>
<feature type="compositionally biased region" description="Polar residues" evidence="1">
    <location>
        <begin position="492"/>
        <end position="506"/>
    </location>
</feature>
<feature type="compositionally biased region" description="Basic and acidic residues" evidence="1">
    <location>
        <begin position="633"/>
        <end position="651"/>
    </location>
</feature>
<comment type="caution">
    <text evidence="2">The sequence shown here is derived from an EMBL/GenBank/DDBJ whole genome shotgun (WGS) entry which is preliminary data.</text>
</comment>
<protein>
    <submittedName>
        <fullName evidence="2">Uncharacterized protein</fullName>
    </submittedName>
</protein>
<reference evidence="2" key="2">
    <citation type="journal article" date="2023" name="Science">
        <title>Genomic signatures of disease resistance in endangered staghorn corals.</title>
        <authorList>
            <person name="Vollmer S.V."/>
            <person name="Selwyn J.D."/>
            <person name="Despard B.A."/>
            <person name="Roesel C.L."/>
        </authorList>
    </citation>
    <scope>NUCLEOTIDE SEQUENCE</scope>
    <source>
        <strain evidence="2">K2</strain>
    </source>
</reference>
<feature type="compositionally biased region" description="Polar residues" evidence="1">
    <location>
        <begin position="711"/>
        <end position="724"/>
    </location>
</feature>
<feature type="compositionally biased region" description="Polar residues" evidence="1">
    <location>
        <begin position="7"/>
        <end position="16"/>
    </location>
</feature>
<feature type="region of interest" description="Disordered" evidence="1">
    <location>
        <begin position="324"/>
        <end position="365"/>
    </location>
</feature>
<feature type="region of interest" description="Disordered" evidence="1">
    <location>
        <begin position="534"/>
        <end position="603"/>
    </location>
</feature>
<feature type="compositionally biased region" description="Acidic residues" evidence="1">
    <location>
        <begin position="31"/>
        <end position="40"/>
    </location>
</feature>
<feature type="compositionally biased region" description="Basic residues" evidence="1">
    <location>
        <begin position="217"/>
        <end position="226"/>
    </location>
</feature>
<feature type="compositionally biased region" description="Basic and acidic residues" evidence="1">
    <location>
        <begin position="324"/>
        <end position="333"/>
    </location>
</feature>
<feature type="region of interest" description="Disordered" evidence="1">
    <location>
        <begin position="474"/>
        <end position="522"/>
    </location>
</feature>
<feature type="region of interest" description="Disordered" evidence="1">
    <location>
        <begin position="935"/>
        <end position="1127"/>
    </location>
</feature>
<feature type="region of interest" description="Disordered" evidence="1">
    <location>
        <begin position="1212"/>
        <end position="1287"/>
    </location>
</feature>
<proteinExistence type="predicted"/>
<organism evidence="2 3">
    <name type="scientific">Acropora cervicornis</name>
    <name type="common">Staghorn coral</name>
    <dbReference type="NCBI Taxonomy" id="6130"/>
    <lineage>
        <taxon>Eukaryota</taxon>
        <taxon>Metazoa</taxon>
        <taxon>Cnidaria</taxon>
        <taxon>Anthozoa</taxon>
        <taxon>Hexacorallia</taxon>
        <taxon>Scleractinia</taxon>
        <taxon>Astrocoeniina</taxon>
        <taxon>Acroporidae</taxon>
        <taxon>Acropora</taxon>
    </lineage>
</organism>
<dbReference type="EMBL" id="JARQWQ010000004">
    <property type="protein sequence ID" value="KAK2572215.1"/>
    <property type="molecule type" value="Genomic_DNA"/>
</dbReference>
<feature type="compositionally biased region" description="Polar residues" evidence="1">
    <location>
        <begin position="975"/>
        <end position="1004"/>
    </location>
</feature>
<feature type="compositionally biased region" description="Basic and acidic residues" evidence="1">
    <location>
        <begin position="139"/>
        <end position="150"/>
    </location>
</feature>